<feature type="domain" description="EF-hand" evidence="2">
    <location>
        <begin position="54"/>
        <end position="78"/>
    </location>
</feature>
<evidence type="ECO:0000259" key="2">
    <source>
        <dbReference type="PROSITE" id="PS50222"/>
    </source>
</evidence>
<dbReference type="PROSITE" id="PS00018">
    <property type="entry name" value="EF_HAND_1"/>
    <property type="match status" value="2"/>
</dbReference>
<dbReference type="CDD" id="cd00051">
    <property type="entry name" value="EFh"/>
    <property type="match status" value="1"/>
</dbReference>
<proteinExistence type="predicted"/>
<keyword evidence="1" id="KW-0106">Calcium</keyword>
<evidence type="ECO:0000256" key="1">
    <source>
        <dbReference type="ARBA" id="ARBA00022837"/>
    </source>
</evidence>
<sequence>MEKCQSAQGTGLKKSSKETLTATFKDLDKNKDGKVSVDEIKKGLKVEDEVAASIIHAWDEDGDKLISLDEFLNAFTHK</sequence>
<name>A0A8C4WVM5_EPTBU</name>
<dbReference type="InterPro" id="IPR002048">
    <property type="entry name" value="EF_hand_dom"/>
</dbReference>
<accession>A0A8C4WVM5</accession>
<dbReference type="SMART" id="SM00054">
    <property type="entry name" value="EFh"/>
    <property type="match status" value="2"/>
</dbReference>
<reference evidence="3" key="2">
    <citation type="submission" date="2025-09" db="UniProtKB">
        <authorList>
            <consortium name="Ensembl"/>
        </authorList>
    </citation>
    <scope>IDENTIFICATION</scope>
</reference>
<dbReference type="Pfam" id="PF13202">
    <property type="entry name" value="EF-hand_5"/>
    <property type="match status" value="1"/>
</dbReference>
<dbReference type="GO" id="GO:0005509">
    <property type="term" value="F:calcium ion binding"/>
    <property type="evidence" value="ECO:0007669"/>
    <property type="project" value="InterPro"/>
</dbReference>
<evidence type="ECO:0000313" key="3">
    <source>
        <dbReference type="Ensembl" id="ENSEBUP00000013698.1"/>
    </source>
</evidence>
<dbReference type="PROSITE" id="PS50222">
    <property type="entry name" value="EF_HAND_2"/>
    <property type="match status" value="2"/>
</dbReference>
<dbReference type="Proteomes" id="UP000694388">
    <property type="component" value="Unplaced"/>
</dbReference>
<dbReference type="Gene3D" id="1.10.238.10">
    <property type="entry name" value="EF-hand"/>
    <property type="match status" value="1"/>
</dbReference>
<dbReference type="InterPro" id="IPR018247">
    <property type="entry name" value="EF_Hand_1_Ca_BS"/>
</dbReference>
<dbReference type="Ensembl" id="ENSEBUT00000014273.1">
    <property type="protein sequence ID" value="ENSEBUP00000013698.1"/>
    <property type="gene ID" value="ENSEBUG00000008637.1"/>
</dbReference>
<reference evidence="3" key="1">
    <citation type="submission" date="2025-08" db="UniProtKB">
        <authorList>
            <consortium name="Ensembl"/>
        </authorList>
    </citation>
    <scope>IDENTIFICATION</scope>
</reference>
<evidence type="ECO:0000313" key="4">
    <source>
        <dbReference type="Proteomes" id="UP000694388"/>
    </source>
</evidence>
<dbReference type="InterPro" id="IPR011992">
    <property type="entry name" value="EF-hand-dom_pair"/>
</dbReference>
<keyword evidence="4" id="KW-1185">Reference proteome</keyword>
<dbReference type="SUPFAM" id="SSF47473">
    <property type="entry name" value="EF-hand"/>
    <property type="match status" value="1"/>
</dbReference>
<feature type="domain" description="EF-hand" evidence="2">
    <location>
        <begin position="15"/>
        <end position="50"/>
    </location>
</feature>
<protein>
    <recommendedName>
        <fullName evidence="2">EF-hand domain-containing protein</fullName>
    </recommendedName>
</protein>
<dbReference type="AlphaFoldDB" id="A0A8C4WVM5"/>
<organism evidence="3 4">
    <name type="scientific">Eptatretus burgeri</name>
    <name type="common">Inshore hagfish</name>
    <dbReference type="NCBI Taxonomy" id="7764"/>
    <lineage>
        <taxon>Eukaryota</taxon>
        <taxon>Metazoa</taxon>
        <taxon>Chordata</taxon>
        <taxon>Craniata</taxon>
        <taxon>Vertebrata</taxon>
        <taxon>Cyclostomata</taxon>
        <taxon>Myxini</taxon>
        <taxon>Myxiniformes</taxon>
        <taxon>Myxinidae</taxon>
        <taxon>Eptatretinae</taxon>
        <taxon>Eptatretus</taxon>
    </lineage>
</organism>